<accession>A0A857AC25</accession>
<dbReference type="InterPro" id="IPR036894">
    <property type="entry name" value="YbaB-like_sf"/>
</dbReference>
<dbReference type="EMBL" id="CP046315">
    <property type="protein sequence ID" value="QGS11708.1"/>
    <property type="molecule type" value="Genomic_DNA"/>
</dbReference>
<organism evidence="1 2">
    <name type="scientific">Schaalia odontolytica</name>
    <dbReference type="NCBI Taxonomy" id="1660"/>
    <lineage>
        <taxon>Bacteria</taxon>
        <taxon>Bacillati</taxon>
        <taxon>Actinomycetota</taxon>
        <taxon>Actinomycetes</taxon>
        <taxon>Actinomycetales</taxon>
        <taxon>Actinomycetaceae</taxon>
        <taxon>Schaalia</taxon>
    </lineage>
</organism>
<evidence type="ECO:0000313" key="2">
    <source>
        <dbReference type="Proteomes" id="UP000424490"/>
    </source>
</evidence>
<dbReference type="Proteomes" id="UP000424490">
    <property type="component" value="Chromosome"/>
</dbReference>
<name>A0A857AC25_9ACTO</name>
<dbReference type="RefSeq" id="WP_004565533.1">
    <property type="nucleotide sequence ID" value="NZ_CP046315.1"/>
</dbReference>
<evidence type="ECO:0000313" key="1">
    <source>
        <dbReference type="EMBL" id="QGS11708.1"/>
    </source>
</evidence>
<dbReference type="GO" id="GO:0003677">
    <property type="term" value="F:DNA binding"/>
    <property type="evidence" value="ECO:0007669"/>
    <property type="project" value="UniProtKB-KW"/>
</dbReference>
<gene>
    <name evidence="1" type="ORF">FOC40_10035</name>
</gene>
<dbReference type="AlphaFoldDB" id="A0A857AC25"/>
<dbReference type="SUPFAM" id="SSF82607">
    <property type="entry name" value="YbaB-like"/>
    <property type="match status" value="1"/>
</dbReference>
<dbReference type="Gene3D" id="3.30.1310.10">
    <property type="entry name" value="Nucleoid-associated protein YbaB-like domain"/>
    <property type="match status" value="1"/>
</dbReference>
<proteinExistence type="predicted"/>
<dbReference type="Pfam" id="PF02575">
    <property type="entry name" value="YbaB_DNA_bd"/>
    <property type="match status" value="1"/>
</dbReference>
<protein>
    <submittedName>
        <fullName evidence="1">YbaB/EbfC family DNA-binding protein</fullName>
    </submittedName>
</protein>
<dbReference type="InterPro" id="IPR004401">
    <property type="entry name" value="YbaB/EbfC"/>
</dbReference>
<keyword evidence="1" id="KW-0238">DNA-binding</keyword>
<reference evidence="1 2" key="1">
    <citation type="submission" date="2019-11" db="EMBL/GenBank/DDBJ databases">
        <title>FDA dAtabase for Regulatory Grade micrObial Sequences (FDA-ARGOS): Supporting development and validation of Infectious Disease Dx tests.</title>
        <authorList>
            <person name="Stonesifer R."/>
            <person name="Tallon L."/>
            <person name="Sadzewicz L."/>
            <person name="Vavikolanu K."/>
            <person name="Mehta A."/>
            <person name="Aluvathingal J."/>
            <person name="Nadendla S."/>
            <person name="Myers T."/>
            <person name="Yan Y."/>
            <person name="Sichtig H."/>
        </authorList>
    </citation>
    <scope>NUCLEOTIDE SEQUENCE [LARGE SCALE GENOMIC DNA]</scope>
    <source>
        <strain evidence="1 2">FDAARGOS_732</strain>
    </source>
</reference>
<sequence>MVDVMGRTPEEFEEMLNAQIAEAERKAAAMNEFVATLESARVTGFDSRREVEVEVNQEGTMTRVSIDDEALEGSTSDLEEAIMEAYSDAGKNMSRFLREQGHRQFGGGDSAMGEFVDQISSRLEQLGR</sequence>